<evidence type="ECO:0000256" key="2">
    <source>
        <dbReference type="ARBA" id="ARBA00022692"/>
    </source>
</evidence>
<comment type="caution">
    <text evidence="7">The sequence shown here is derived from an EMBL/GenBank/DDBJ whole genome shotgun (WGS) entry which is preliminary data.</text>
</comment>
<dbReference type="AlphaFoldDB" id="A0A846XZ96"/>
<feature type="transmembrane region" description="Helical" evidence="5">
    <location>
        <begin position="12"/>
        <end position="33"/>
    </location>
</feature>
<evidence type="ECO:0000256" key="4">
    <source>
        <dbReference type="ARBA" id="ARBA00023136"/>
    </source>
</evidence>
<feature type="transmembrane region" description="Helical" evidence="5">
    <location>
        <begin position="137"/>
        <end position="156"/>
    </location>
</feature>
<sequence>MRSGWQRLRRSALPILQCAVGAALSFFVAHQVVGHPQPFFAPMAAIISIGVSFGARLRRSVELVGGVAVGIGIGDFFISRVGTGAWQIALVVGIAMSTAVFLDRGAVIPMQAASSAVLVATLMPPNSGGGVNRMVDALVGGVVGVLVVVAIPLHPVRRARQQAADILGFLSTALIECADGLHEQDAEKVRSALRSMRGTQPQIDGLRSAVEGGREVSRISPLYWNSRPRLEAIRTAVDPLDNAVRNTRVLLRRALTLVRDDEILDPRLIAEVEELGKAAEVVRRFMLAEPGRQPDAAEATRVLRHVAKGATKDLVEGAGLSSHVVFAQLRSIVVDLTQICGVKRLSAIALLPPTVRNPYVTPRV</sequence>
<protein>
    <submittedName>
        <fullName evidence="7">FUSC family protein</fullName>
    </submittedName>
</protein>
<evidence type="ECO:0000259" key="6">
    <source>
        <dbReference type="Pfam" id="PF13515"/>
    </source>
</evidence>
<gene>
    <name evidence="7" type="ORF">HGA08_20235</name>
</gene>
<organism evidence="7 8">
    <name type="scientific">Nocardia vermiculata</name>
    <dbReference type="NCBI Taxonomy" id="257274"/>
    <lineage>
        <taxon>Bacteria</taxon>
        <taxon>Bacillati</taxon>
        <taxon>Actinomycetota</taxon>
        <taxon>Actinomycetes</taxon>
        <taxon>Mycobacteriales</taxon>
        <taxon>Nocardiaceae</taxon>
        <taxon>Nocardia</taxon>
    </lineage>
</organism>
<keyword evidence="4 5" id="KW-0472">Membrane</keyword>
<reference evidence="7 8" key="1">
    <citation type="submission" date="2020-04" db="EMBL/GenBank/DDBJ databases">
        <title>MicrobeNet Type strains.</title>
        <authorList>
            <person name="Nicholson A.C."/>
        </authorList>
    </citation>
    <scope>NUCLEOTIDE SEQUENCE [LARGE SCALE GENOMIC DNA]</scope>
    <source>
        <strain evidence="7 8">JCM 12354</strain>
    </source>
</reference>
<keyword evidence="8" id="KW-1185">Reference proteome</keyword>
<accession>A0A846XZ96</accession>
<evidence type="ECO:0000256" key="5">
    <source>
        <dbReference type="SAM" id="Phobius"/>
    </source>
</evidence>
<dbReference type="Proteomes" id="UP000565711">
    <property type="component" value="Unassembled WGS sequence"/>
</dbReference>
<dbReference type="InterPro" id="IPR049453">
    <property type="entry name" value="Memb_transporter_dom"/>
</dbReference>
<feature type="transmembrane region" description="Helical" evidence="5">
    <location>
        <begin position="84"/>
        <end position="102"/>
    </location>
</feature>
<dbReference type="GO" id="GO:0016020">
    <property type="term" value="C:membrane"/>
    <property type="evidence" value="ECO:0007669"/>
    <property type="project" value="UniProtKB-SubCell"/>
</dbReference>
<evidence type="ECO:0000256" key="3">
    <source>
        <dbReference type="ARBA" id="ARBA00022989"/>
    </source>
</evidence>
<keyword evidence="3 5" id="KW-1133">Transmembrane helix</keyword>
<evidence type="ECO:0000256" key="1">
    <source>
        <dbReference type="ARBA" id="ARBA00004141"/>
    </source>
</evidence>
<feature type="transmembrane region" description="Helical" evidence="5">
    <location>
        <begin position="39"/>
        <end position="55"/>
    </location>
</feature>
<dbReference type="Pfam" id="PF13515">
    <property type="entry name" value="FUSC_2"/>
    <property type="match status" value="1"/>
</dbReference>
<name>A0A846XZ96_9NOCA</name>
<evidence type="ECO:0000313" key="7">
    <source>
        <dbReference type="EMBL" id="NKY52536.1"/>
    </source>
</evidence>
<keyword evidence="2 5" id="KW-0812">Transmembrane</keyword>
<dbReference type="EMBL" id="JAAXOP010000012">
    <property type="protein sequence ID" value="NKY52536.1"/>
    <property type="molecule type" value="Genomic_DNA"/>
</dbReference>
<evidence type="ECO:0000313" key="8">
    <source>
        <dbReference type="Proteomes" id="UP000565711"/>
    </source>
</evidence>
<feature type="domain" description="Integral membrane bound transporter" evidence="6">
    <location>
        <begin position="26"/>
        <end position="147"/>
    </location>
</feature>
<feature type="transmembrane region" description="Helical" evidence="5">
    <location>
        <begin position="60"/>
        <end position="78"/>
    </location>
</feature>
<comment type="subcellular location">
    <subcellularLocation>
        <location evidence="1">Membrane</location>
        <topology evidence="1">Multi-pass membrane protein</topology>
    </subcellularLocation>
</comment>
<proteinExistence type="predicted"/>
<dbReference type="RefSeq" id="WP_067878123.1">
    <property type="nucleotide sequence ID" value="NZ_JAAXOP010000012.1"/>
</dbReference>